<dbReference type="RefSeq" id="WP_192541780.1">
    <property type="nucleotide sequence ID" value="NZ_JBQDLW010000007.1"/>
</dbReference>
<keyword evidence="4" id="KW-0406">Ion transport</keyword>
<keyword evidence="5" id="KW-0732">Signal</keyword>
<dbReference type="Proteomes" id="UP000707245">
    <property type="component" value="Unassembled WGS sequence"/>
</dbReference>
<evidence type="ECO:0000256" key="2">
    <source>
        <dbReference type="ARBA" id="ARBA00008814"/>
    </source>
</evidence>
<dbReference type="Gene3D" id="3.40.50.1980">
    <property type="entry name" value="Nitrogenase molybdenum iron protein domain"/>
    <property type="match status" value="2"/>
</dbReference>
<evidence type="ECO:0000313" key="7">
    <source>
        <dbReference type="EMBL" id="MBE0457972.1"/>
    </source>
</evidence>
<dbReference type="Pfam" id="PF01497">
    <property type="entry name" value="Peripla_BP_2"/>
    <property type="match status" value="1"/>
</dbReference>
<protein>
    <submittedName>
        <fullName evidence="7">Siderophore ABC transporter substrate-binding protein</fullName>
    </submittedName>
</protein>
<sequence>MNNALPTSIFIILFLLTGCEPNTGAEMAKERPSVKAMTLNHSLGETIIQSTPKRVIALDMNAVDTLSQLNIPVIGMPKDFIPHFLPSYKNNSNVQDLGAIIQPNLERVYSLNPDLILISSLQATHYKALNELAPTYYFDIDYQNSGADHIEKINTYMLNLGRIFNKQELAQEKVATLNAKLKDTKQLITDRPESAMIVLHNNGTLRYFGVQSRYGFIYNELGVKPASQETATSAHGQPISHEFMYKYNPDIIYVIDRTAVMENKAAVNLDDLNNPLLKKTNAWKNNRVRIVDSEAWYITGASYSSLMIMLDDITQGYVN</sequence>
<dbReference type="CDD" id="cd01140">
    <property type="entry name" value="FatB"/>
    <property type="match status" value="1"/>
</dbReference>
<dbReference type="SUPFAM" id="SSF53807">
    <property type="entry name" value="Helical backbone' metal receptor"/>
    <property type="match status" value="1"/>
</dbReference>
<evidence type="ECO:0000256" key="3">
    <source>
        <dbReference type="ARBA" id="ARBA00022448"/>
    </source>
</evidence>
<dbReference type="PANTHER" id="PTHR30532:SF28">
    <property type="entry name" value="PETROBACTIN-BINDING PROTEIN YCLQ"/>
    <property type="match status" value="1"/>
</dbReference>
<dbReference type="InterPro" id="IPR002491">
    <property type="entry name" value="ABC_transptr_periplasmic_BD"/>
</dbReference>
<dbReference type="InterPro" id="IPR051313">
    <property type="entry name" value="Bact_iron-sidero_bind"/>
</dbReference>
<name>A0ABR9FME6_9GAMM</name>
<keyword evidence="4" id="KW-0408">Iron</keyword>
<gene>
    <name evidence="7" type="ORF">EI167_11025</name>
</gene>
<comment type="subcellular location">
    <subcellularLocation>
        <location evidence="1">Cell envelope</location>
    </subcellularLocation>
</comment>
<dbReference type="EMBL" id="RRZA01000030">
    <property type="protein sequence ID" value="MBE0457972.1"/>
    <property type="molecule type" value="Genomic_DNA"/>
</dbReference>
<keyword evidence="4" id="KW-0410">Iron transport</keyword>
<keyword evidence="8" id="KW-1185">Reference proteome</keyword>
<comment type="caution">
    <text evidence="7">The sequence shown here is derived from an EMBL/GenBank/DDBJ whole genome shotgun (WGS) entry which is preliminary data.</text>
</comment>
<evidence type="ECO:0000256" key="4">
    <source>
        <dbReference type="ARBA" id="ARBA00022496"/>
    </source>
</evidence>
<evidence type="ECO:0000256" key="5">
    <source>
        <dbReference type="ARBA" id="ARBA00022729"/>
    </source>
</evidence>
<evidence type="ECO:0000259" key="6">
    <source>
        <dbReference type="PROSITE" id="PS50983"/>
    </source>
</evidence>
<dbReference type="PROSITE" id="PS50983">
    <property type="entry name" value="FE_B12_PBP"/>
    <property type="match status" value="1"/>
</dbReference>
<comment type="similarity">
    <text evidence="2">Belongs to the bacterial solute-binding protein 8 family.</text>
</comment>
<dbReference type="PANTHER" id="PTHR30532">
    <property type="entry name" value="IRON III DICITRATE-BINDING PERIPLASMIC PROTEIN"/>
    <property type="match status" value="1"/>
</dbReference>
<keyword evidence="3" id="KW-0813">Transport</keyword>
<evidence type="ECO:0000256" key="1">
    <source>
        <dbReference type="ARBA" id="ARBA00004196"/>
    </source>
</evidence>
<evidence type="ECO:0000313" key="8">
    <source>
        <dbReference type="Proteomes" id="UP000707245"/>
    </source>
</evidence>
<proteinExistence type="inferred from homology"/>
<dbReference type="InterPro" id="IPR033870">
    <property type="entry name" value="FatB"/>
</dbReference>
<feature type="domain" description="Fe/B12 periplasmic-binding" evidence="6">
    <location>
        <begin position="54"/>
        <end position="319"/>
    </location>
</feature>
<reference evidence="7 8" key="1">
    <citation type="submission" date="2020-07" db="EMBL/GenBank/DDBJ databases">
        <title>Halophilic bacteria isolated from french cheeses.</title>
        <authorList>
            <person name="Kothe C.I."/>
            <person name="Farah-Kraiem B."/>
            <person name="Renault P."/>
            <person name="Dridi B."/>
        </authorList>
    </citation>
    <scope>NUCLEOTIDE SEQUENCE [LARGE SCALE GENOMIC DNA]</scope>
    <source>
        <strain evidence="7 8">FME14</strain>
    </source>
</reference>
<organism evidence="7 8">
    <name type="scientific">Pseudoalteromonas prydzensis</name>
    <dbReference type="NCBI Taxonomy" id="182141"/>
    <lineage>
        <taxon>Bacteria</taxon>
        <taxon>Pseudomonadati</taxon>
        <taxon>Pseudomonadota</taxon>
        <taxon>Gammaproteobacteria</taxon>
        <taxon>Alteromonadales</taxon>
        <taxon>Pseudoalteromonadaceae</taxon>
        <taxon>Pseudoalteromonas</taxon>
    </lineage>
</organism>
<accession>A0ABR9FME6</accession>